<dbReference type="EMBL" id="CP012746">
    <property type="protein sequence ID" value="ALL65834.1"/>
    <property type="molecule type" value="Genomic_DNA"/>
</dbReference>
<evidence type="ECO:0000259" key="5">
    <source>
        <dbReference type="SMART" id="SM00062"/>
    </source>
</evidence>
<gene>
    <name evidence="6" type="ORF">K788_0005652</name>
</gene>
<comment type="similarity">
    <text evidence="1 4">Belongs to the bacterial solute-binding protein 3 family.</text>
</comment>
<evidence type="ECO:0000313" key="6">
    <source>
        <dbReference type="EMBL" id="ALL65834.1"/>
    </source>
</evidence>
<evidence type="ECO:0000256" key="1">
    <source>
        <dbReference type="ARBA" id="ARBA00010333"/>
    </source>
</evidence>
<dbReference type="InterPro" id="IPR001638">
    <property type="entry name" value="Solute-binding_3/MltF_N"/>
</dbReference>
<dbReference type="InterPro" id="IPR018313">
    <property type="entry name" value="SBP_3_CS"/>
</dbReference>
<reference evidence="6 7" key="1">
    <citation type="journal article" date="2014" name="Genome Announc.">
        <title>Draft Genome Sequence of the Haloacid-Degrading Burkholderia caribensis Strain MBA4.</title>
        <authorList>
            <person name="Pan Y."/>
            <person name="Kong K.F."/>
            <person name="Tsang J.S."/>
        </authorList>
    </citation>
    <scope>NUCLEOTIDE SEQUENCE [LARGE SCALE GENOMIC DNA]</scope>
    <source>
        <strain evidence="6 7">MBA4</strain>
    </source>
</reference>
<protein>
    <submittedName>
        <fullName evidence="6">Amino acid ABC transporter, periplasmic amino acid-binding protein</fullName>
    </submittedName>
</protein>
<dbReference type="SUPFAM" id="SSF53850">
    <property type="entry name" value="Periplasmic binding protein-like II"/>
    <property type="match status" value="1"/>
</dbReference>
<dbReference type="PANTHER" id="PTHR30085">
    <property type="entry name" value="AMINO ACID ABC TRANSPORTER PERMEASE"/>
    <property type="match status" value="1"/>
</dbReference>
<dbReference type="GO" id="GO:0006865">
    <property type="term" value="P:amino acid transport"/>
    <property type="evidence" value="ECO:0007669"/>
    <property type="project" value="TreeGrafter"/>
</dbReference>
<evidence type="ECO:0000256" key="4">
    <source>
        <dbReference type="RuleBase" id="RU003744"/>
    </source>
</evidence>
<dbReference type="AlphaFoldDB" id="A0A0P0RC30"/>
<dbReference type="KEGG" id="bcai:K788_0005652"/>
<dbReference type="SMART" id="SM00062">
    <property type="entry name" value="PBPb"/>
    <property type="match status" value="1"/>
</dbReference>
<dbReference type="InterPro" id="IPR051455">
    <property type="entry name" value="Bact_solute-bind_prot3"/>
</dbReference>
<accession>A0A0P0RC30</accession>
<name>A0A0P0RC30_9BURK</name>
<evidence type="ECO:0000313" key="7">
    <source>
        <dbReference type="Proteomes" id="UP000019146"/>
    </source>
</evidence>
<dbReference type="PANTHER" id="PTHR30085:SF7">
    <property type="entry name" value="AMINO-ACID ABC TRANSPORTER-BINDING PROTEIN YHDW-RELATED"/>
    <property type="match status" value="1"/>
</dbReference>
<dbReference type="Gene3D" id="3.40.190.10">
    <property type="entry name" value="Periplasmic binding protein-like II"/>
    <property type="match status" value="2"/>
</dbReference>
<evidence type="ECO:0000256" key="3">
    <source>
        <dbReference type="ARBA" id="ARBA00022729"/>
    </source>
</evidence>
<dbReference type="Proteomes" id="UP000019146">
    <property type="component" value="Chromosome 1"/>
</dbReference>
<sequence>MDVTETSMSEHVSKTIRSILKRGHLIAGVSKGIFGLSFKDPASGEWHGFDVDLARALAAAVLGDASAVEFVTVSPDERCRAVACGLVDVGTFNASATLGREAAHDVIFPQTMLHDGEALMVHQSELPVGKRKEGIAALSRRVVAVQQGATTESNLRRYFAECGLSYEMRRYASPQQALQAYAEGECNVYALDLIPLSGERLRLPQPEAHVILDEPISKEAMGPVVSAHDRQWVHAVTWIMRSVIEAEELGINSNNCHSTPAETMHHIRDFLHPSKTKLDQLGLQRSFPQLVLRQVGNYAEIFHKNLGCNSQLLLPRGRNALWSHGGLLISPSFQ</sequence>
<organism evidence="6 7">
    <name type="scientific">Paraburkholderia caribensis MBA4</name>
    <dbReference type="NCBI Taxonomy" id="1323664"/>
    <lineage>
        <taxon>Bacteria</taxon>
        <taxon>Pseudomonadati</taxon>
        <taxon>Pseudomonadota</taxon>
        <taxon>Betaproteobacteria</taxon>
        <taxon>Burkholderiales</taxon>
        <taxon>Burkholderiaceae</taxon>
        <taxon>Paraburkholderia</taxon>
    </lineage>
</organism>
<feature type="domain" description="Solute-binding protein family 3/N-terminal" evidence="5">
    <location>
        <begin position="24"/>
        <end position="252"/>
    </location>
</feature>
<keyword evidence="3" id="KW-0732">Signal</keyword>
<evidence type="ECO:0000256" key="2">
    <source>
        <dbReference type="ARBA" id="ARBA00022448"/>
    </source>
</evidence>
<proteinExistence type="inferred from homology"/>
<keyword evidence="2" id="KW-0813">Transport</keyword>
<dbReference type="PROSITE" id="PS01039">
    <property type="entry name" value="SBP_BACTERIAL_3"/>
    <property type="match status" value="1"/>
</dbReference>
<dbReference type="Pfam" id="PF00497">
    <property type="entry name" value="SBP_bac_3"/>
    <property type="match status" value="1"/>
</dbReference>